<protein>
    <recommendedName>
        <fullName evidence="15 16">Type III pantothenate kinase</fullName>
        <ecNumber evidence="6 16">2.7.1.33</ecNumber>
    </recommendedName>
    <alternativeName>
        <fullName evidence="16">PanK-III</fullName>
    </alternativeName>
    <alternativeName>
        <fullName evidence="16">Pantothenic acid kinase</fullName>
    </alternativeName>
</protein>
<keyword evidence="11 16" id="KW-0067">ATP-binding</keyword>
<dbReference type="OrthoDB" id="9804707at2"/>
<evidence type="ECO:0000313" key="17">
    <source>
        <dbReference type="EMBL" id="MZP29349.1"/>
    </source>
</evidence>
<dbReference type="Gene3D" id="3.30.420.40">
    <property type="match status" value="2"/>
</dbReference>
<feature type="binding site" evidence="16">
    <location>
        <position position="132"/>
    </location>
    <ligand>
        <name>K(+)</name>
        <dbReference type="ChEBI" id="CHEBI:29103"/>
    </ligand>
</feature>
<feature type="binding site" evidence="16">
    <location>
        <begin position="110"/>
        <end position="113"/>
    </location>
    <ligand>
        <name>substrate</name>
    </ligand>
</feature>
<dbReference type="HAMAP" id="MF_01274">
    <property type="entry name" value="Pantothen_kinase_3"/>
    <property type="match status" value="1"/>
</dbReference>
<dbReference type="AlphaFoldDB" id="A0A845L2M7"/>
<keyword evidence="9 16" id="KW-0547">Nucleotide-binding</keyword>
<comment type="subcellular location">
    <subcellularLocation>
        <location evidence="3 16">Cytoplasm</location>
    </subcellularLocation>
</comment>
<keyword evidence="8 16" id="KW-0808">Transferase</keyword>
<dbReference type="EC" id="2.7.1.33" evidence="6 16"/>
<comment type="caution">
    <text evidence="17">The sequence shown here is derived from an EMBL/GenBank/DDBJ whole genome shotgun (WGS) entry which is preliminary data.</text>
</comment>
<evidence type="ECO:0000256" key="2">
    <source>
        <dbReference type="ARBA" id="ARBA00001958"/>
    </source>
</evidence>
<evidence type="ECO:0000256" key="14">
    <source>
        <dbReference type="ARBA" id="ARBA00038036"/>
    </source>
</evidence>
<gene>
    <name evidence="16" type="primary">coaX</name>
    <name evidence="17" type="ORF">GTO91_06470</name>
</gene>
<organism evidence="17 18">
    <name type="scientific">Heliomicrobium undosum</name>
    <dbReference type="NCBI Taxonomy" id="121734"/>
    <lineage>
        <taxon>Bacteria</taxon>
        <taxon>Bacillati</taxon>
        <taxon>Bacillota</taxon>
        <taxon>Clostridia</taxon>
        <taxon>Eubacteriales</taxon>
        <taxon>Heliobacteriaceae</taxon>
        <taxon>Heliomicrobium</taxon>
    </lineage>
</organism>
<dbReference type="GO" id="GO:0046872">
    <property type="term" value="F:metal ion binding"/>
    <property type="evidence" value="ECO:0007669"/>
    <property type="project" value="UniProtKB-KW"/>
</dbReference>
<dbReference type="CDD" id="cd24015">
    <property type="entry name" value="ASKHA_NBD_PanK-III"/>
    <property type="match status" value="1"/>
</dbReference>
<dbReference type="InterPro" id="IPR004619">
    <property type="entry name" value="Type_III_PanK"/>
</dbReference>
<dbReference type="NCBIfam" id="TIGR00671">
    <property type="entry name" value="baf"/>
    <property type="match status" value="1"/>
</dbReference>
<feature type="binding site" evidence="16">
    <location>
        <begin position="6"/>
        <end position="13"/>
    </location>
    <ligand>
        <name>ATP</name>
        <dbReference type="ChEBI" id="CHEBI:30616"/>
    </ligand>
</feature>
<evidence type="ECO:0000256" key="8">
    <source>
        <dbReference type="ARBA" id="ARBA00022679"/>
    </source>
</evidence>
<feature type="binding site" evidence="16">
    <location>
        <position position="187"/>
    </location>
    <ligand>
        <name>substrate</name>
    </ligand>
</feature>
<comment type="subunit">
    <text evidence="5 16">Homodimer.</text>
</comment>
<evidence type="ECO:0000256" key="9">
    <source>
        <dbReference type="ARBA" id="ARBA00022741"/>
    </source>
</evidence>
<comment type="similarity">
    <text evidence="14 16">Belongs to the type III pantothenate kinase family.</text>
</comment>
<dbReference type="Pfam" id="PF03309">
    <property type="entry name" value="Pan_kinase"/>
    <property type="match status" value="1"/>
</dbReference>
<evidence type="ECO:0000256" key="1">
    <source>
        <dbReference type="ARBA" id="ARBA00001206"/>
    </source>
</evidence>
<keyword evidence="18" id="KW-1185">Reference proteome</keyword>
<proteinExistence type="inferred from homology"/>
<keyword evidence="16" id="KW-0479">Metal-binding</keyword>
<evidence type="ECO:0000256" key="11">
    <source>
        <dbReference type="ARBA" id="ARBA00022840"/>
    </source>
</evidence>
<name>A0A845L2M7_9FIRM</name>
<dbReference type="PANTHER" id="PTHR34265:SF1">
    <property type="entry name" value="TYPE III PANTOTHENATE KINASE"/>
    <property type="match status" value="1"/>
</dbReference>
<comment type="function">
    <text evidence="16">Catalyzes the phosphorylation of pantothenate (Pan), the first step in CoA biosynthesis.</text>
</comment>
<evidence type="ECO:0000256" key="16">
    <source>
        <dbReference type="HAMAP-Rule" id="MF_01274"/>
    </source>
</evidence>
<evidence type="ECO:0000256" key="5">
    <source>
        <dbReference type="ARBA" id="ARBA00011738"/>
    </source>
</evidence>
<evidence type="ECO:0000256" key="3">
    <source>
        <dbReference type="ARBA" id="ARBA00004496"/>
    </source>
</evidence>
<keyword evidence="7 16" id="KW-0963">Cytoplasm</keyword>
<reference evidence="17 18" key="1">
    <citation type="submission" date="2020-01" db="EMBL/GenBank/DDBJ databases">
        <title>Whole-genome sequence of Heliobacterium undosum DSM 13378.</title>
        <authorList>
            <person name="Kyndt J.A."/>
            <person name="Meyer T.E."/>
        </authorList>
    </citation>
    <scope>NUCLEOTIDE SEQUENCE [LARGE SCALE GENOMIC DNA]</scope>
    <source>
        <strain evidence="17 18">DSM 13378</strain>
    </source>
</reference>
<dbReference type="UniPathway" id="UPA00241">
    <property type="reaction ID" value="UER00352"/>
</dbReference>
<feature type="active site" description="Proton acceptor" evidence="16">
    <location>
        <position position="112"/>
    </location>
</feature>
<keyword evidence="12 16" id="KW-0630">Potassium</keyword>
<accession>A0A845L2M7</accession>
<feature type="binding site" evidence="16">
    <location>
        <position position="135"/>
    </location>
    <ligand>
        <name>ATP</name>
        <dbReference type="ChEBI" id="CHEBI:30616"/>
    </ligand>
</feature>
<dbReference type="EMBL" id="WXEY01000004">
    <property type="protein sequence ID" value="MZP29349.1"/>
    <property type="molecule type" value="Genomic_DNA"/>
</dbReference>
<dbReference type="SUPFAM" id="SSF53067">
    <property type="entry name" value="Actin-like ATPase domain"/>
    <property type="match status" value="2"/>
</dbReference>
<dbReference type="RefSeq" id="WP_161256593.1">
    <property type="nucleotide sequence ID" value="NZ_WXEY01000004.1"/>
</dbReference>
<dbReference type="NCBIfam" id="NF009848">
    <property type="entry name" value="PRK13318.1-6"/>
    <property type="match status" value="1"/>
</dbReference>
<dbReference type="Proteomes" id="UP000463470">
    <property type="component" value="Unassembled WGS sequence"/>
</dbReference>
<dbReference type="GO" id="GO:0005737">
    <property type="term" value="C:cytoplasm"/>
    <property type="evidence" value="ECO:0007669"/>
    <property type="project" value="UniProtKB-SubCell"/>
</dbReference>
<evidence type="ECO:0000256" key="4">
    <source>
        <dbReference type="ARBA" id="ARBA00005225"/>
    </source>
</evidence>
<keyword evidence="13 16" id="KW-0173">Coenzyme A biosynthesis</keyword>
<comment type="cofactor">
    <cofactor evidence="16">
        <name>NH4(+)</name>
        <dbReference type="ChEBI" id="CHEBI:28938"/>
    </cofactor>
    <cofactor evidence="16">
        <name>K(+)</name>
        <dbReference type="ChEBI" id="CHEBI:29103"/>
    </cofactor>
    <text evidence="16">A monovalent cation. Ammonium or potassium.</text>
</comment>
<evidence type="ECO:0000256" key="7">
    <source>
        <dbReference type="ARBA" id="ARBA00022490"/>
    </source>
</evidence>
<comment type="caution">
    <text evidence="16">Lacks conserved residue(s) required for the propagation of feature annotation.</text>
</comment>
<comment type="pathway">
    <text evidence="4 16">Cofactor biosynthesis; coenzyme A biosynthesis; CoA from (R)-pantothenate: step 1/5.</text>
</comment>
<dbReference type="GO" id="GO:0005524">
    <property type="term" value="F:ATP binding"/>
    <property type="evidence" value="ECO:0007669"/>
    <property type="project" value="UniProtKB-UniRule"/>
</dbReference>
<evidence type="ECO:0000256" key="6">
    <source>
        <dbReference type="ARBA" id="ARBA00012102"/>
    </source>
</evidence>
<sequence length="262" mass="28460">MILAVDVGNTHIILGVYELEPQPELRIHWKLSTDRNRTADEYAILIRNLFRFDNIDPGRIEAIVIASVVPPLMPTLERMSRSYFGLQPIIVGPGLRTGLPIAMENPKELGADRVVNAVAAFERYGGPVIVVDFGTATTFDVISEKGEYLGGAIAPGVAVSTEALFARAAKLPRIELVKPQRVVAKNTITGMQSGIIFGFAGQVDGIVTRMKAELGDHTRIIATGETADLIAPETATVDMIDPLLTLEGLRIIYQRSRTALKS</sequence>
<evidence type="ECO:0000256" key="13">
    <source>
        <dbReference type="ARBA" id="ARBA00022993"/>
    </source>
</evidence>
<comment type="catalytic activity">
    <reaction evidence="1 16">
        <text>(R)-pantothenate + ATP = (R)-4'-phosphopantothenate + ADP + H(+)</text>
        <dbReference type="Rhea" id="RHEA:16373"/>
        <dbReference type="ChEBI" id="CHEBI:10986"/>
        <dbReference type="ChEBI" id="CHEBI:15378"/>
        <dbReference type="ChEBI" id="CHEBI:29032"/>
        <dbReference type="ChEBI" id="CHEBI:30616"/>
        <dbReference type="ChEBI" id="CHEBI:456216"/>
        <dbReference type="EC" id="2.7.1.33"/>
    </reaction>
</comment>
<evidence type="ECO:0000256" key="10">
    <source>
        <dbReference type="ARBA" id="ARBA00022777"/>
    </source>
</evidence>
<dbReference type="InterPro" id="IPR043129">
    <property type="entry name" value="ATPase_NBD"/>
</dbReference>
<evidence type="ECO:0000313" key="18">
    <source>
        <dbReference type="Proteomes" id="UP000463470"/>
    </source>
</evidence>
<dbReference type="PANTHER" id="PTHR34265">
    <property type="entry name" value="TYPE III PANTOTHENATE KINASE"/>
    <property type="match status" value="1"/>
</dbReference>
<dbReference type="NCBIfam" id="NF009855">
    <property type="entry name" value="PRK13321.1"/>
    <property type="match status" value="1"/>
</dbReference>
<keyword evidence="10 16" id="KW-0418">Kinase</keyword>
<dbReference type="GO" id="GO:0004594">
    <property type="term" value="F:pantothenate kinase activity"/>
    <property type="evidence" value="ECO:0007669"/>
    <property type="project" value="UniProtKB-UniRule"/>
</dbReference>
<evidence type="ECO:0000256" key="15">
    <source>
        <dbReference type="ARBA" id="ARBA00040883"/>
    </source>
</evidence>
<comment type="cofactor">
    <cofactor evidence="2">
        <name>K(+)</name>
        <dbReference type="ChEBI" id="CHEBI:29103"/>
    </cofactor>
</comment>
<evidence type="ECO:0000256" key="12">
    <source>
        <dbReference type="ARBA" id="ARBA00022958"/>
    </source>
</evidence>
<dbReference type="GO" id="GO:0015937">
    <property type="term" value="P:coenzyme A biosynthetic process"/>
    <property type="evidence" value="ECO:0007669"/>
    <property type="project" value="UniProtKB-UniRule"/>
</dbReference>